<protein>
    <recommendedName>
        <fullName evidence="2">Ig-like domain-containing protein</fullName>
    </recommendedName>
</protein>
<evidence type="ECO:0000256" key="1">
    <source>
        <dbReference type="SAM" id="SignalP"/>
    </source>
</evidence>
<evidence type="ECO:0000259" key="2">
    <source>
        <dbReference type="PROSITE" id="PS50835"/>
    </source>
</evidence>
<dbReference type="Gene3D" id="2.60.40.10">
    <property type="entry name" value="Immunoglobulins"/>
    <property type="match status" value="1"/>
</dbReference>
<dbReference type="PROSITE" id="PS50835">
    <property type="entry name" value="IG_LIKE"/>
    <property type="match status" value="1"/>
</dbReference>
<feature type="signal peptide" evidence="1">
    <location>
        <begin position="1"/>
        <end position="30"/>
    </location>
</feature>
<dbReference type="PANTHER" id="PTHR21261">
    <property type="entry name" value="BEAT PROTEIN"/>
    <property type="match status" value="1"/>
</dbReference>
<feature type="domain" description="Ig-like" evidence="2">
    <location>
        <begin position="14"/>
        <end position="149"/>
    </location>
</feature>
<dbReference type="InterPro" id="IPR007110">
    <property type="entry name" value="Ig-like_dom"/>
</dbReference>
<gene>
    <name evidence="3" type="ORF">TCAL_01061</name>
</gene>
<organism evidence="3 4">
    <name type="scientific">Tigriopus californicus</name>
    <name type="common">Marine copepod</name>
    <dbReference type="NCBI Taxonomy" id="6832"/>
    <lineage>
        <taxon>Eukaryota</taxon>
        <taxon>Metazoa</taxon>
        <taxon>Ecdysozoa</taxon>
        <taxon>Arthropoda</taxon>
        <taxon>Crustacea</taxon>
        <taxon>Multicrustacea</taxon>
        <taxon>Hexanauplia</taxon>
        <taxon>Copepoda</taxon>
        <taxon>Harpacticoida</taxon>
        <taxon>Harpacticidae</taxon>
        <taxon>Tigriopus</taxon>
    </lineage>
</organism>
<dbReference type="EMBL" id="VCGU01000008">
    <property type="protein sequence ID" value="TRY72506.1"/>
    <property type="molecule type" value="Genomic_DNA"/>
</dbReference>
<dbReference type="Proteomes" id="UP000318571">
    <property type="component" value="Chromosome 7"/>
</dbReference>
<keyword evidence="4" id="KW-1185">Reference proteome</keyword>
<evidence type="ECO:0000313" key="3">
    <source>
        <dbReference type="EMBL" id="TRY72506.1"/>
    </source>
</evidence>
<comment type="caution">
    <text evidence="3">The sequence shown here is derived from an EMBL/GenBank/DDBJ whole genome shotgun (WGS) entry which is preliminary data.</text>
</comment>
<dbReference type="SUPFAM" id="SSF48726">
    <property type="entry name" value="Immunoglobulin"/>
    <property type="match status" value="1"/>
</dbReference>
<evidence type="ECO:0000313" key="4">
    <source>
        <dbReference type="Proteomes" id="UP000318571"/>
    </source>
</evidence>
<dbReference type="InterPro" id="IPR013783">
    <property type="entry name" value="Ig-like_fold"/>
</dbReference>
<dbReference type="AlphaFoldDB" id="A0A553P489"/>
<feature type="chain" id="PRO_5021754722" description="Ig-like domain-containing protein" evidence="1">
    <location>
        <begin position="31"/>
        <end position="234"/>
    </location>
</feature>
<sequence>MKIRRDLGTLWMLPWVALMMHVLIIDQAQGVEIIDLVMPETAESGNDSEIILDCDYDFSDEERSQLDVKWYFNGDHMPFFQWVPGQGRKPQLIGERFANHIDLDFVAHEDEAKQYRALKIINPSSELSGSYRCKVSTLIDEDFKQKDLIVYVPPESIDLELEAFEDLVNLTCLVSGVFPEPMNESAYELNDDLIILENPNNAKYFDALLRIEINHTQLDMERETIPIMIPTMED</sequence>
<keyword evidence="1" id="KW-0732">Signal</keyword>
<reference evidence="3 4" key="1">
    <citation type="journal article" date="2018" name="Nat. Ecol. Evol.">
        <title>Genomic signatures of mitonuclear coevolution across populations of Tigriopus californicus.</title>
        <authorList>
            <person name="Barreto F.S."/>
            <person name="Watson E.T."/>
            <person name="Lima T.G."/>
            <person name="Willett C.S."/>
            <person name="Edmands S."/>
            <person name="Li W."/>
            <person name="Burton R.S."/>
        </authorList>
    </citation>
    <scope>NUCLEOTIDE SEQUENCE [LARGE SCALE GENOMIC DNA]</scope>
    <source>
        <strain evidence="3 4">San Diego</strain>
    </source>
</reference>
<accession>A0A553P489</accession>
<proteinExistence type="predicted"/>
<name>A0A553P489_TIGCA</name>
<dbReference type="InterPro" id="IPR036179">
    <property type="entry name" value="Ig-like_dom_sf"/>
</dbReference>